<dbReference type="PROSITE" id="PS00522">
    <property type="entry name" value="DNA_POLYMERASE_X"/>
    <property type="match status" value="1"/>
</dbReference>
<dbReference type="Pfam" id="PF14791">
    <property type="entry name" value="DNA_pol_B_thumb"/>
    <property type="match status" value="1"/>
</dbReference>
<feature type="domain" description="Helix-hairpin-helix DNA-binding motif class 1" evidence="29">
    <location>
        <begin position="231"/>
        <end position="250"/>
    </location>
</feature>
<dbReference type="Gene3D" id="1.10.150.20">
    <property type="entry name" value="5' to 3' exonuclease, C-terminal subdomain"/>
    <property type="match status" value="1"/>
</dbReference>
<keyword evidence="9 26" id="KW-0548">Nucleotidyltransferase</keyword>
<evidence type="ECO:0000256" key="12">
    <source>
        <dbReference type="ARBA" id="ARBA00022763"/>
    </source>
</evidence>
<dbReference type="InterPro" id="IPR027421">
    <property type="entry name" value="DNA_pol_lamdba_lyase_dom_sf"/>
</dbReference>
<dbReference type="SMART" id="SM00483">
    <property type="entry name" value="POLXc"/>
    <property type="match status" value="1"/>
</dbReference>
<dbReference type="PRINTS" id="PR00869">
    <property type="entry name" value="DNAPOLX"/>
</dbReference>
<dbReference type="OrthoDB" id="205514at2759"/>
<evidence type="ECO:0000256" key="10">
    <source>
        <dbReference type="ARBA" id="ARBA00022705"/>
    </source>
</evidence>
<dbReference type="Gene3D" id="1.10.150.110">
    <property type="entry name" value="DNA polymerase beta, N-terminal domain-like"/>
    <property type="match status" value="1"/>
</dbReference>
<dbReference type="Pfam" id="PF14716">
    <property type="entry name" value="HHH_8"/>
    <property type="match status" value="1"/>
</dbReference>
<dbReference type="InterPro" id="IPR003583">
    <property type="entry name" value="Hlx-hairpin-Hlx_DNA-bd_motif"/>
</dbReference>
<sequence length="525" mass="59915">MNKRKITNSFSDSSTEEEVEEIKKKNNNNKTTKQIQKKKSILQNKNNNNNVVDDDDTEDEKEQIPRVKKLKVNKSSSPPSPPINKPSKTTTTTTTKTTSKVNSENKEAIKQVKNKNTTATTTTTTLQPKPKQPLYKVAITNVENKNKKLTEILSELAIFEKNQGLIHKHRAYLKAVQSIKAYAHEIKSGAEAQKLDGVGQKIAKKIQEIIDTGRLNKLDTQQKDEALTSLNEISSISGIGPVLAKKLLSEGVKSIKDLEKIKDKLTHHQQIGLKYHKEFEQRIPRDEIKIIEEIVRKTLYKIDKRIVMETCGSYRRGLPTSGDIDILISHPNYTTDMKDKKDTFEIIEKLVKELKKQKVILEDLSLGPFKYMGVCIVVDDSNSKEKISPHLKENSNNYQEEDDELTQPLDYNEENGDDNTDTDDDTVCEKESSAAGKKQYTPRRIDFKLCPYESYYYSLLHNTGSDEFNRQCRVIALKQGYTLSEYSLNTLNSDNEKGPDMIVHSEKAIFDLINMEYYSPDQRSL</sequence>
<keyword evidence="8 26" id="KW-0808">Transferase</keyword>
<dbReference type="EC" id="2.7.7.7" evidence="26"/>
<keyword evidence="18 26" id="KW-0234">DNA repair</keyword>
<keyword evidence="13" id="KW-0460">Magnesium</keyword>
<keyword evidence="27" id="KW-0175">Coiled coil</keyword>
<evidence type="ECO:0000256" key="1">
    <source>
        <dbReference type="ARBA" id="ARBA00001946"/>
    </source>
</evidence>
<dbReference type="EMBL" id="AJWJ01000402">
    <property type="protein sequence ID" value="KAF2071194.1"/>
    <property type="molecule type" value="Genomic_DNA"/>
</dbReference>
<evidence type="ECO:0000256" key="17">
    <source>
        <dbReference type="ARBA" id="ARBA00023125"/>
    </source>
</evidence>
<proteinExistence type="inferred from homology"/>
<evidence type="ECO:0000256" key="14">
    <source>
        <dbReference type="ARBA" id="ARBA00022843"/>
    </source>
</evidence>
<feature type="active site" description="Nucleophile; Schiff-base intermediate with DNA; for 5'-dRP lyase activity" evidence="25">
    <location>
        <position position="205"/>
    </location>
</feature>
<keyword evidence="32" id="KW-1185">Reference proteome</keyword>
<keyword evidence="17" id="KW-0238">DNA-binding</keyword>
<dbReference type="Pfam" id="PF14792">
    <property type="entry name" value="DNA_pol_B_palm"/>
    <property type="match status" value="1"/>
</dbReference>
<feature type="region of interest" description="Disordered" evidence="28">
    <location>
        <begin position="1"/>
        <end position="103"/>
    </location>
</feature>
<organism evidence="31 32">
    <name type="scientific">Polysphondylium violaceum</name>
    <dbReference type="NCBI Taxonomy" id="133409"/>
    <lineage>
        <taxon>Eukaryota</taxon>
        <taxon>Amoebozoa</taxon>
        <taxon>Evosea</taxon>
        <taxon>Eumycetozoa</taxon>
        <taxon>Dictyostelia</taxon>
        <taxon>Dictyosteliales</taxon>
        <taxon>Dictyosteliaceae</taxon>
        <taxon>Polysphondylium</taxon>
    </lineage>
</organism>
<evidence type="ECO:0000256" key="26">
    <source>
        <dbReference type="RuleBase" id="RU366014"/>
    </source>
</evidence>
<evidence type="ECO:0000256" key="9">
    <source>
        <dbReference type="ARBA" id="ARBA00022695"/>
    </source>
</evidence>
<feature type="compositionally biased region" description="Acidic residues" evidence="28">
    <location>
        <begin position="399"/>
        <end position="426"/>
    </location>
</feature>
<dbReference type="InterPro" id="IPR043519">
    <property type="entry name" value="NT_sf"/>
</dbReference>
<keyword evidence="11" id="KW-0479">Metal-binding</keyword>
<dbReference type="PRINTS" id="PR00870">
    <property type="entry name" value="DNAPOLXBETA"/>
</dbReference>
<keyword evidence="14" id="KW-0832">Ubl conjugation</keyword>
<dbReference type="InterPro" id="IPR019843">
    <property type="entry name" value="DNA_pol-X_BS"/>
</dbReference>
<feature type="compositionally biased region" description="Low complexity" evidence="28">
    <location>
        <begin position="41"/>
        <end position="51"/>
    </location>
</feature>
<keyword evidence="10" id="KW-0235">DNA replication</keyword>
<dbReference type="InterPro" id="IPR029398">
    <property type="entry name" value="PolB_thumb"/>
</dbReference>
<gene>
    <name evidence="31" type="ORF">CYY_007480</name>
</gene>
<evidence type="ECO:0000256" key="11">
    <source>
        <dbReference type="ARBA" id="ARBA00022723"/>
    </source>
</evidence>
<keyword evidence="7" id="KW-0237">DNA synthesis</keyword>
<evidence type="ECO:0000313" key="31">
    <source>
        <dbReference type="EMBL" id="KAF2071194.1"/>
    </source>
</evidence>
<dbReference type="GO" id="GO:0046872">
    <property type="term" value="F:metal ion binding"/>
    <property type="evidence" value="ECO:0007669"/>
    <property type="project" value="UniProtKB-UniRule"/>
</dbReference>
<comment type="function">
    <text evidence="26">DNA polymerase that functions in several pathways of DNA repair. Involved in base excision repair (BER) responsible for repair of lesions that give rise to abasic (AP) sites in DNA. Also contributes to DNA double-strand break repair by non-homologous end joining and homologous recombination. Has both template-dependent and template-independent (terminal transferase) DNA polymerase activities. Has also a 5'-deoxyribose-5-phosphate lyase (dRP lyase) activity.</text>
</comment>
<feature type="coiled-coil region" evidence="27">
    <location>
        <begin position="337"/>
        <end position="364"/>
    </location>
</feature>
<keyword evidence="15 26" id="KW-0239">DNA-directed DNA polymerase</keyword>
<dbReference type="InterPro" id="IPR028207">
    <property type="entry name" value="DNA_pol_B_palm_palm"/>
</dbReference>
<keyword evidence="16" id="KW-0915">Sodium</keyword>
<dbReference type="GO" id="GO:0005634">
    <property type="term" value="C:nucleus"/>
    <property type="evidence" value="ECO:0007669"/>
    <property type="project" value="UniProtKB-SubCell"/>
</dbReference>
<dbReference type="SUPFAM" id="SSF81301">
    <property type="entry name" value="Nucleotidyltransferase"/>
    <property type="match status" value="1"/>
</dbReference>
<feature type="compositionally biased region" description="Low complexity" evidence="28">
    <location>
        <begin position="85"/>
        <end position="102"/>
    </location>
</feature>
<evidence type="ECO:0000256" key="5">
    <source>
        <dbReference type="ARBA" id="ARBA00022481"/>
    </source>
</evidence>
<dbReference type="InterPro" id="IPR002054">
    <property type="entry name" value="DNA-dir_DNA_pol_X"/>
</dbReference>
<evidence type="ECO:0000256" key="6">
    <source>
        <dbReference type="ARBA" id="ARBA00022490"/>
    </source>
</evidence>
<comment type="function">
    <text evidence="23">Repair polymerase that plays a key role in base-excision repair. During this process, the damaged base is excised by specific DNA glycosylases, the DNA backbone is nicked at the abasic site by an apurinic/apyrimidic (AP) endonuclease, and POLB removes 5'-deoxyribose-phosphate from the preincised AP site acting as a 5'-deoxyribose-phosphate lyase (5'-dRP lyase); through its DNA polymerase activity, it adds one nucleotide to the 3' end of the arising single-nucleotide gap. Conducts 'gap-filling' DNA synthesis in a stepwise distributive fashion rather than in a processive fashion as for other DNA polymerases. It is also able to cleave sugar-phosphate bonds 3' to an intact AP site, acting as an AP lyase.</text>
</comment>
<protein>
    <recommendedName>
        <fullName evidence="26">DNA polymerase</fullName>
        <ecNumber evidence="26">2.7.7.7</ecNumber>
    </recommendedName>
</protein>
<dbReference type="SUPFAM" id="SSF81585">
    <property type="entry name" value="PsbU/PolX domain-like"/>
    <property type="match status" value="1"/>
</dbReference>
<evidence type="ECO:0000256" key="21">
    <source>
        <dbReference type="ARBA" id="ARBA00044632"/>
    </source>
</evidence>
<dbReference type="InterPro" id="IPR037160">
    <property type="entry name" value="DNA_Pol_thumb_sf"/>
</dbReference>
<keyword evidence="5" id="KW-0488">Methylation</keyword>
<dbReference type="Gene3D" id="3.30.210.10">
    <property type="entry name" value="DNA polymerase, thumb domain"/>
    <property type="match status" value="1"/>
</dbReference>
<accession>A0A8J4PRT7</accession>
<dbReference type="GO" id="GO:0006284">
    <property type="term" value="P:base-excision repair"/>
    <property type="evidence" value="ECO:0007669"/>
    <property type="project" value="TreeGrafter"/>
</dbReference>
<evidence type="ECO:0000256" key="7">
    <source>
        <dbReference type="ARBA" id="ARBA00022634"/>
    </source>
</evidence>
<dbReference type="PANTHER" id="PTHR11276:SF42">
    <property type="entry name" value="DNA POLYMERASE BETA"/>
    <property type="match status" value="1"/>
</dbReference>
<dbReference type="GO" id="GO:0003677">
    <property type="term" value="F:DNA binding"/>
    <property type="evidence" value="ECO:0007669"/>
    <property type="project" value="UniProtKB-UniRule"/>
</dbReference>
<keyword evidence="6" id="KW-0963">Cytoplasm</keyword>
<evidence type="ECO:0000259" key="29">
    <source>
        <dbReference type="SMART" id="SM00278"/>
    </source>
</evidence>
<evidence type="ECO:0000259" key="30">
    <source>
        <dbReference type="SMART" id="SM00483"/>
    </source>
</evidence>
<evidence type="ECO:0000256" key="16">
    <source>
        <dbReference type="ARBA" id="ARBA00023053"/>
    </source>
</evidence>
<comment type="catalytic activity">
    <reaction evidence="24 26">
        <text>DNA(n) + a 2'-deoxyribonucleoside 5'-triphosphate = DNA(n+1) + diphosphate</text>
        <dbReference type="Rhea" id="RHEA:22508"/>
        <dbReference type="Rhea" id="RHEA-COMP:17339"/>
        <dbReference type="Rhea" id="RHEA-COMP:17340"/>
        <dbReference type="ChEBI" id="CHEBI:33019"/>
        <dbReference type="ChEBI" id="CHEBI:61560"/>
        <dbReference type="ChEBI" id="CHEBI:173112"/>
        <dbReference type="EC" id="2.7.7.7"/>
    </reaction>
</comment>
<feature type="compositionally biased region" description="Acidic residues" evidence="28">
    <location>
        <begin position="52"/>
        <end position="61"/>
    </location>
</feature>
<evidence type="ECO:0000256" key="19">
    <source>
        <dbReference type="ARBA" id="ARBA00023239"/>
    </source>
</evidence>
<comment type="similarity">
    <text evidence="4 26">Belongs to the DNA polymerase type-X family.</text>
</comment>
<dbReference type="GO" id="GO:0006303">
    <property type="term" value="P:double-strand break repair via nonhomologous end joining"/>
    <property type="evidence" value="ECO:0007669"/>
    <property type="project" value="TreeGrafter"/>
</dbReference>
<dbReference type="InterPro" id="IPR018944">
    <property type="entry name" value="DNA_pol_lambd_fingers_domain"/>
</dbReference>
<comment type="catalytic activity">
    <reaction evidence="21">
        <text>2'-deoxyribonucleotide-(2'-deoxyribose 5'-phosphate)-2'-deoxyribonucleotide-DNA = a 3'-end 2'-deoxyribonucleotide-(2,3-dehydro-2,3-deoxyribose 5'-phosphate)-DNA + a 5'-end 5'-phospho-2'-deoxyribonucleoside-DNA + H(+)</text>
        <dbReference type="Rhea" id="RHEA:66592"/>
        <dbReference type="Rhea" id="RHEA-COMP:13180"/>
        <dbReference type="Rhea" id="RHEA-COMP:16897"/>
        <dbReference type="Rhea" id="RHEA-COMP:17067"/>
        <dbReference type="ChEBI" id="CHEBI:15378"/>
        <dbReference type="ChEBI" id="CHEBI:136412"/>
        <dbReference type="ChEBI" id="CHEBI:157695"/>
        <dbReference type="ChEBI" id="CHEBI:167181"/>
        <dbReference type="EC" id="4.2.99.18"/>
    </reaction>
</comment>
<feature type="domain" description="DNA-directed DNA polymerase X" evidence="30">
    <location>
        <begin position="144"/>
        <end position="524"/>
    </location>
</feature>
<dbReference type="PANTHER" id="PTHR11276">
    <property type="entry name" value="DNA POLYMERASE TYPE-X FAMILY MEMBER"/>
    <property type="match status" value="1"/>
</dbReference>
<evidence type="ECO:0000256" key="2">
    <source>
        <dbReference type="ARBA" id="ARBA00004123"/>
    </source>
</evidence>
<evidence type="ECO:0000256" key="23">
    <source>
        <dbReference type="ARBA" id="ARBA00045548"/>
    </source>
</evidence>
<evidence type="ECO:0000256" key="28">
    <source>
        <dbReference type="SAM" id="MobiDB-lite"/>
    </source>
</evidence>
<name>A0A8J4PRT7_9MYCE</name>
<dbReference type="FunFam" id="1.10.150.110:FF:000005">
    <property type="entry name" value="DNA polymerase POL4"/>
    <property type="match status" value="1"/>
</dbReference>
<keyword evidence="12 26" id="KW-0227">DNA damage</keyword>
<dbReference type="SUPFAM" id="SSF47802">
    <property type="entry name" value="DNA polymerase beta, N-terminal domain-like"/>
    <property type="match status" value="1"/>
</dbReference>
<dbReference type="InterPro" id="IPR022312">
    <property type="entry name" value="DNA_pol_X"/>
</dbReference>
<evidence type="ECO:0000256" key="3">
    <source>
        <dbReference type="ARBA" id="ARBA00004496"/>
    </source>
</evidence>
<evidence type="ECO:0000313" key="32">
    <source>
        <dbReference type="Proteomes" id="UP000695562"/>
    </source>
</evidence>
<keyword evidence="19" id="KW-0456">Lyase</keyword>
<feature type="domain" description="Helix-hairpin-helix DNA-binding motif class 1" evidence="29">
    <location>
        <begin position="190"/>
        <end position="209"/>
    </location>
</feature>
<comment type="caution">
    <text evidence="31">The sequence shown here is derived from an EMBL/GenBank/DDBJ whole genome shotgun (WGS) entry which is preliminary data.</text>
</comment>
<dbReference type="SMART" id="SM00278">
    <property type="entry name" value="HhH1"/>
    <property type="match status" value="2"/>
</dbReference>
<evidence type="ECO:0000256" key="8">
    <source>
        <dbReference type="ARBA" id="ARBA00022679"/>
    </source>
</evidence>
<evidence type="ECO:0000256" key="27">
    <source>
        <dbReference type="SAM" id="Coils"/>
    </source>
</evidence>
<evidence type="ECO:0000256" key="13">
    <source>
        <dbReference type="ARBA" id="ARBA00022842"/>
    </source>
</evidence>
<evidence type="ECO:0000256" key="20">
    <source>
        <dbReference type="ARBA" id="ARBA00023242"/>
    </source>
</evidence>
<dbReference type="AlphaFoldDB" id="A0A8J4PRT7"/>
<keyword evidence="20 26" id="KW-0539">Nucleus</keyword>
<dbReference type="InterPro" id="IPR010996">
    <property type="entry name" value="HHH_MUS81"/>
</dbReference>
<evidence type="ECO:0000256" key="15">
    <source>
        <dbReference type="ARBA" id="ARBA00022932"/>
    </source>
</evidence>
<dbReference type="Pfam" id="PF10391">
    <property type="entry name" value="DNA_pol_lambd_f"/>
    <property type="match status" value="1"/>
</dbReference>
<dbReference type="InterPro" id="IPR002008">
    <property type="entry name" value="DNA_pol_X_beta-like"/>
</dbReference>
<evidence type="ECO:0000256" key="4">
    <source>
        <dbReference type="ARBA" id="ARBA00008323"/>
    </source>
</evidence>
<dbReference type="Proteomes" id="UP000695562">
    <property type="component" value="Unassembled WGS sequence"/>
</dbReference>
<feature type="region of interest" description="Disordered" evidence="28">
    <location>
        <begin position="386"/>
        <end position="435"/>
    </location>
</feature>
<dbReference type="GO" id="GO:0005737">
    <property type="term" value="C:cytoplasm"/>
    <property type="evidence" value="ECO:0007669"/>
    <property type="project" value="UniProtKB-SubCell"/>
</dbReference>
<dbReference type="GO" id="GO:0003887">
    <property type="term" value="F:DNA-directed DNA polymerase activity"/>
    <property type="evidence" value="ECO:0007669"/>
    <property type="project" value="UniProtKB-UniRule"/>
</dbReference>
<evidence type="ECO:0000256" key="22">
    <source>
        <dbReference type="ARBA" id="ARBA00044678"/>
    </source>
</evidence>
<comment type="subcellular location">
    <subcellularLocation>
        <location evidence="3">Cytoplasm</location>
    </subcellularLocation>
    <subcellularLocation>
        <location evidence="2 26">Nucleus</location>
    </subcellularLocation>
</comment>
<reference evidence="31" key="1">
    <citation type="submission" date="2020-01" db="EMBL/GenBank/DDBJ databases">
        <title>Development of genomics and gene disruption for Polysphondylium violaceum indicates a role for the polyketide synthase stlB in stalk morphogenesis.</title>
        <authorList>
            <person name="Narita B."/>
            <person name="Kawabe Y."/>
            <person name="Kin K."/>
            <person name="Saito T."/>
            <person name="Gibbs R."/>
            <person name="Kuspa A."/>
            <person name="Muzny D."/>
            <person name="Queller D."/>
            <person name="Richards S."/>
            <person name="Strassman J."/>
            <person name="Sucgang R."/>
            <person name="Worley K."/>
            <person name="Schaap P."/>
        </authorList>
    </citation>
    <scope>NUCLEOTIDE SEQUENCE</scope>
    <source>
        <strain evidence="31">QSvi11</strain>
    </source>
</reference>
<evidence type="ECO:0000256" key="25">
    <source>
        <dbReference type="PIRSR" id="PIRSR622312-50"/>
    </source>
</evidence>
<evidence type="ECO:0000256" key="18">
    <source>
        <dbReference type="ARBA" id="ARBA00023204"/>
    </source>
</evidence>
<dbReference type="CDD" id="cd00141">
    <property type="entry name" value="NT_POLXc"/>
    <property type="match status" value="1"/>
</dbReference>
<dbReference type="GO" id="GO:0140078">
    <property type="term" value="F:class I DNA-(apurinic or apyrimidinic site) endonuclease activity"/>
    <property type="evidence" value="ECO:0007669"/>
    <property type="project" value="UniProtKB-EC"/>
</dbReference>
<dbReference type="FunFam" id="3.30.210.10:FF:000002">
    <property type="entry name" value="DNA polymerase"/>
    <property type="match status" value="1"/>
</dbReference>
<dbReference type="Gene3D" id="3.30.460.10">
    <property type="entry name" value="Beta Polymerase, domain 2"/>
    <property type="match status" value="1"/>
</dbReference>
<comment type="catalytic activity">
    <reaction evidence="22">
        <text>a 5'-end 2'-deoxyribose-2'-deoxyribonucleotide-DNA = (2E,4S)-4-hydroxypenten-2-al-5-phosphate + a 5'-end 5'-phospho-2'-deoxyribonucleoside-DNA + H(+)</text>
        <dbReference type="Rhea" id="RHEA:76255"/>
        <dbReference type="Rhea" id="RHEA-COMP:13180"/>
        <dbReference type="Rhea" id="RHEA-COMP:18657"/>
        <dbReference type="ChEBI" id="CHEBI:15378"/>
        <dbReference type="ChEBI" id="CHEBI:136412"/>
        <dbReference type="ChEBI" id="CHEBI:195194"/>
        <dbReference type="ChEBI" id="CHEBI:195195"/>
    </reaction>
</comment>
<evidence type="ECO:0000256" key="24">
    <source>
        <dbReference type="ARBA" id="ARBA00049244"/>
    </source>
</evidence>
<comment type="cofactor">
    <cofactor evidence="1">
        <name>Mg(2+)</name>
        <dbReference type="ChEBI" id="CHEBI:18420"/>
    </cofactor>
</comment>